<dbReference type="FunFam" id="1.10.3370.10:FF:000001">
    <property type="entry name" value="Preprotein translocase subunit SecY"/>
    <property type="match status" value="1"/>
</dbReference>
<comment type="caution">
    <text evidence="14">The sequence shown here is derived from an EMBL/GenBank/DDBJ whole genome shotgun (WGS) entry which is preliminary data.</text>
</comment>
<evidence type="ECO:0000256" key="4">
    <source>
        <dbReference type="ARBA" id="ARBA00022692"/>
    </source>
</evidence>
<keyword evidence="6 10" id="KW-1133">Transmembrane helix</keyword>
<dbReference type="GO" id="GO:0043952">
    <property type="term" value="P:protein transport by the Sec complex"/>
    <property type="evidence" value="ECO:0007669"/>
    <property type="project" value="UniProtKB-UniRule"/>
</dbReference>
<keyword evidence="10" id="KW-1003">Cell membrane</keyword>
<dbReference type="PANTHER" id="PTHR10906">
    <property type="entry name" value="SECY/SEC61-ALPHA FAMILY MEMBER"/>
    <property type="match status" value="1"/>
</dbReference>
<feature type="transmembrane region" description="Helical" evidence="10">
    <location>
        <begin position="72"/>
        <end position="94"/>
    </location>
</feature>
<dbReference type="PRINTS" id="PR00303">
    <property type="entry name" value="SECYTRNLCASE"/>
</dbReference>
<dbReference type="PROSITE" id="PS00756">
    <property type="entry name" value="SECY_2"/>
    <property type="match status" value="1"/>
</dbReference>
<dbReference type="PATRIC" id="fig|1618677.3.peg.141"/>
<evidence type="ECO:0000256" key="12">
    <source>
        <dbReference type="RuleBase" id="RU003484"/>
    </source>
</evidence>
<comment type="similarity">
    <text evidence="2 10 13">Belongs to the SecY/SEC61-alpha family.</text>
</comment>
<feature type="transmembrane region" description="Helical" evidence="10">
    <location>
        <begin position="147"/>
        <end position="167"/>
    </location>
</feature>
<evidence type="ECO:0000256" key="11">
    <source>
        <dbReference type="RuleBase" id="RU000537"/>
    </source>
</evidence>
<evidence type="ECO:0000256" key="13">
    <source>
        <dbReference type="RuleBase" id="RU004349"/>
    </source>
</evidence>
<evidence type="ECO:0000256" key="10">
    <source>
        <dbReference type="HAMAP-Rule" id="MF_01465"/>
    </source>
</evidence>
<sequence>MKFAEKLTRIFKDKELRKKILFVLGLLIVFRIAAHIPIPGIDLVALKNFFADNEILGLLNIFSGGGLSNFSIVALGIGPYITASIIFQLLAMIVPRLEEMMKEGEAGQKRINQYTRLVTVPLAALQGYSMIKLLQQSSRSIIADFTPANYIITLIILTAGTVFLMWLGELISEKKIGNGISLIIFAGIVSGIPTAVQRTVATFQMAQILNIAVFLAIAVATVAGVVYITEAQRNIPVSYAKRVRGTRMYGGFDSHLPLRVNQAGMIPIIFAVSLIMLPTLVAQLATRADSHIIVTLAEFILNLFKNQVFYGAIYFLLVVGFTYFYTAVIFHPQQIADNLQKQGGFVPGMRPGRQTAEYLGGVSNHIMLAGSLSLGLIAVLPLIIGPLTGVNSMVVSGASLLIVVSVVIETVKQIESQLEMRNYDEF</sequence>
<protein>
    <recommendedName>
        <fullName evidence="9 10">Protein translocase subunit SecY</fullName>
    </recommendedName>
</protein>
<dbReference type="NCBIfam" id="TIGR00967">
    <property type="entry name" value="3a0501s007"/>
    <property type="match status" value="1"/>
</dbReference>
<dbReference type="InterPro" id="IPR023201">
    <property type="entry name" value="SecY_dom_sf"/>
</dbReference>
<dbReference type="Pfam" id="PF00344">
    <property type="entry name" value="SecY"/>
    <property type="match status" value="1"/>
</dbReference>
<reference evidence="14 15" key="1">
    <citation type="journal article" date="2015" name="Nature">
        <title>rRNA introns, odd ribosomes, and small enigmatic genomes across a large radiation of phyla.</title>
        <authorList>
            <person name="Brown C.T."/>
            <person name="Hug L.A."/>
            <person name="Thomas B.C."/>
            <person name="Sharon I."/>
            <person name="Castelle C.J."/>
            <person name="Singh A."/>
            <person name="Wilkins M.J."/>
            <person name="Williams K.H."/>
            <person name="Banfield J.F."/>
        </authorList>
    </citation>
    <scope>NUCLEOTIDE SEQUENCE [LARGE SCALE GENOMIC DNA]</scope>
</reference>
<dbReference type="InterPro" id="IPR026593">
    <property type="entry name" value="SecY"/>
</dbReference>
<evidence type="ECO:0000256" key="5">
    <source>
        <dbReference type="ARBA" id="ARBA00022927"/>
    </source>
</evidence>
<evidence type="ECO:0000256" key="1">
    <source>
        <dbReference type="ARBA" id="ARBA00004141"/>
    </source>
</evidence>
<dbReference type="GO" id="GO:0006605">
    <property type="term" value="P:protein targeting"/>
    <property type="evidence" value="ECO:0007669"/>
    <property type="project" value="UniProtKB-UniRule"/>
</dbReference>
<keyword evidence="5 10" id="KW-0653">Protein transport</keyword>
<feature type="transmembrane region" description="Helical" evidence="10">
    <location>
        <begin position="208"/>
        <end position="228"/>
    </location>
</feature>
<name>A0A0G0Z262_9BACT</name>
<dbReference type="GO" id="GO:0065002">
    <property type="term" value="P:intracellular protein transmembrane transport"/>
    <property type="evidence" value="ECO:0007669"/>
    <property type="project" value="UniProtKB-UniRule"/>
</dbReference>
<comment type="function">
    <text evidence="10 11">The central subunit of the protein translocation channel SecYEG. Consists of two halves formed by TMs 1-5 and 6-10. These two domains form a lateral gate at the front which open onto the bilayer between TMs 2 and 7, and are clamped together by SecE at the back. The channel is closed by both a pore ring composed of hydrophobic SecY resides and a short helix (helix 2A) on the extracellular side of the membrane which forms a plug. The plug probably moves laterally to allow the channel to open. The ring and the pore may move independently.</text>
</comment>
<feature type="transmembrane region" description="Helical" evidence="10">
    <location>
        <begin position="179"/>
        <end position="196"/>
    </location>
</feature>
<dbReference type="GO" id="GO:0005886">
    <property type="term" value="C:plasma membrane"/>
    <property type="evidence" value="ECO:0007669"/>
    <property type="project" value="UniProtKB-SubCell"/>
</dbReference>
<feature type="transmembrane region" description="Helical" evidence="10">
    <location>
        <begin position="268"/>
        <end position="288"/>
    </location>
</feature>
<comment type="subcellular location">
    <subcellularLocation>
        <location evidence="10">Cell membrane</location>
        <topology evidence="10">Multi-pass membrane protein</topology>
    </subcellularLocation>
    <subcellularLocation>
        <location evidence="1 12">Membrane</location>
        <topology evidence="1 12">Multi-pass membrane protein</topology>
    </subcellularLocation>
</comment>
<evidence type="ECO:0000256" key="6">
    <source>
        <dbReference type="ARBA" id="ARBA00022989"/>
    </source>
</evidence>
<keyword evidence="7 10" id="KW-0811">Translocation</keyword>
<dbReference type="InterPro" id="IPR002208">
    <property type="entry name" value="SecY/SEC61-alpha"/>
</dbReference>
<evidence type="ECO:0000313" key="15">
    <source>
        <dbReference type="Proteomes" id="UP000034516"/>
    </source>
</evidence>
<feature type="transmembrane region" description="Helical" evidence="10">
    <location>
        <begin position="390"/>
        <end position="411"/>
    </location>
</feature>
<feature type="transmembrane region" description="Helical" evidence="10">
    <location>
        <begin position="114"/>
        <end position="135"/>
    </location>
</feature>
<gene>
    <name evidence="10" type="primary">secY</name>
    <name evidence="14" type="ORF">UV02_C0006G0008</name>
</gene>
<dbReference type="Proteomes" id="UP000034516">
    <property type="component" value="Unassembled WGS sequence"/>
</dbReference>
<dbReference type="SUPFAM" id="SSF103491">
    <property type="entry name" value="Preprotein translocase SecY subunit"/>
    <property type="match status" value="1"/>
</dbReference>
<dbReference type="PIRSF" id="PIRSF004557">
    <property type="entry name" value="SecY"/>
    <property type="match status" value="1"/>
</dbReference>
<evidence type="ECO:0000256" key="8">
    <source>
        <dbReference type="ARBA" id="ARBA00023136"/>
    </source>
</evidence>
<keyword evidence="8 10" id="KW-0472">Membrane</keyword>
<evidence type="ECO:0000313" key="14">
    <source>
        <dbReference type="EMBL" id="KKS42854.1"/>
    </source>
</evidence>
<evidence type="ECO:0000256" key="9">
    <source>
        <dbReference type="ARBA" id="ARBA00039733"/>
    </source>
</evidence>
<proteinExistence type="inferred from homology"/>
<organism evidence="14 15">
    <name type="scientific">Candidatus Kuenenbacteria bacterium GW2011_GWA2_42_15</name>
    <dbReference type="NCBI Taxonomy" id="1618677"/>
    <lineage>
        <taxon>Bacteria</taxon>
        <taxon>Candidatus Kueneniibacteriota</taxon>
    </lineage>
</organism>
<dbReference type="AlphaFoldDB" id="A0A0G0Z262"/>
<dbReference type="HAMAP" id="MF_01465">
    <property type="entry name" value="SecY"/>
    <property type="match status" value="1"/>
</dbReference>
<accession>A0A0G0Z262</accession>
<dbReference type="PROSITE" id="PS00755">
    <property type="entry name" value="SECY_1"/>
    <property type="match status" value="1"/>
</dbReference>
<comment type="subunit">
    <text evidence="10">Component of the Sec protein translocase complex. Heterotrimer consisting of SecY, SecE and SecG subunits. The heterotrimers can form oligomers, although 1 heterotrimer is thought to be able to translocate proteins. Interacts with the ribosome. Interacts with SecDF, and other proteins may be involved. Interacts with SecA.</text>
</comment>
<evidence type="ECO:0000256" key="2">
    <source>
        <dbReference type="ARBA" id="ARBA00005751"/>
    </source>
</evidence>
<feature type="transmembrane region" description="Helical" evidence="10">
    <location>
        <begin position="20"/>
        <end position="38"/>
    </location>
</feature>
<feature type="transmembrane region" description="Helical" evidence="10">
    <location>
        <begin position="358"/>
        <end position="384"/>
    </location>
</feature>
<keyword evidence="4 10" id="KW-0812">Transmembrane</keyword>
<dbReference type="EMBL" id="LCCW01000006">
    <property type="protein sequence ID" value="KKS42854.1"/>
    <property type="molecule type" value="Genomic_DNA"/>
</dbReference>
<dbReference type="InterPro" id="IPR030659">
    <property type="entry name" value="SecY_CS"/>
</dbReference>
<dbReference type="Gene3D" id="1.10.3370.10">
    <property type="entry name" value="SecY subunit domain"/>
    <property type="match status" value="1"/>
</dbReference>
<evidence type="ECO:0000256" key="7">
    <source>
        <dbReference type="ARBA" id="ARBA00023010"/>
    </source>
</evidence>
<feature type="transmembrane region" description="Helical" evidence="10">
    <location>
        <begin position="308"/>
        <end position="330"/>
    </location>
</feature>
<keyword evidence="3 10" id="KW-0813">Transport</keyword>
<evidence type="ECO:0000256" key="3">
    <source>
        <dbReference type="ARBA" id="ARBA00022448"/>
    </source>
</evidence>